<proteinExistence type="predicted"/>
<evidence type="ECO:0000313" key="4">
    <source>
        <dbReference type="EMBL" id="TMO73460.1"/>
    </source>
</evidence>
<evidence type="ECO:0000259" key="2">
    <source>
        <dbReference type="Pfam" id="PF13349"/>
    </source>
</evidence>
<dbReference type="OrthoDB" id="6194490at2"/>
<dbReference type="EMBL" id="PNBW01000060">
    <property type="protein sequence ID" value="TMO73460.1"/>
    <property type="molecule type" value="Genomic_DNA"/>
</dbReference>
<organism evidence="3 6">
    <name type="scientific">Pseudoalteromonas aurantia</name>
    <dbReference type="NCBI Taxonomy" id="43654"/>
    <lineage>
        <taxon>Bacteria</taxon>
        <taxon>Pseudomonadati</taxon>
        <taxon>Pseudomonadota</taxon>
        <taxon>Gammaproteobacteria</taxon>
        <taxon>Alteromonadales</taxon>
        <taxon>Pseudoalteromonadaceae</taxon>
        <taxon>Pseudoalteromonas</taxon>
    </lineage>
</organism>
<feature type="signal peptide" evidence="1">
    <location>
        <begin position="1"/>
        <end position="17"/>
    </location>
</feature>
<dbReference type="Proteomes" id="UP000307164">
    <property type="component" value="Unassembled WGS sequence"/>
</dbReference>
<evidence type="ECO:0000313" key="5">
    <source>
        <dbReference type="Proteomes" id="UP000307164"/>
    </source>
</evidence>
<evidence type="ECO:0000313" key="6">
    <source>
        <dbReference type="Proteomes" id="UP000307217"/>
    </source>
</evidence>
<name>A0A5S3VAM7_9GAMM</name>
<accession>A0A5S3VAM7</accession>
<dbReference type="Proteomes" id="UP000307217">
    <property type="component" value="Unassembled WGS sequence"/>
</dbReference>
<dbReference type="Pfam" id="PF13349">
    <property type="entry name" value="DUF4097"/>
    <property type="match status" value="1"/>
</dbReference>
<feature type="domain" description="DUF4097" evidence="2">
    <location>
        <begin position="32"/>
        <end position="311"/>
    </location>
</feature>
<dbReference type="InterPro" id="IPR025164">
    <property type="entry name" value="Toastrack_DUF4097"/>
</dbReference>
<protein>
    <recommendedName>
        <fullName evidence="2">DUF4097 domain-containing protein</fullName>
    </recommendedName>
</protein>
<dbReference type="EMBL" id="PNBX01000026">
    <property type="protein sequence ID" value="TMO69001.1"/>
    <property type="molecule type" value="Genomic_DNA"/>
</dbReference>
<keyword evidence="5" id="KW-1185">Reference proteome</keyword>
<dbReference type="AlphaFoldDB" id="A0A5S3VAM7"/>
<gene>
    <name evidence="3" type="ORF">CWC19_06915</name>
    <name evidence="4" type="ORF">CWC20_13160</name>
</gene>
<feature type="chain" id="PRO_5024369529" description="DUF4097 domain-containing protein" evidence="1">
    <location>
        <begin position="18"/>
        <end position="314"/>
    </location>
</feature>
<keyword evidence="1" id="KW-0732">Signal</keyword>
<reference evidence="6" key="2">
    <citation type="submission" date="2019-06" db="EMBL/GenBank/DDBJ databases">
        <title>Co-occurence of chitin degradation, pigmentation and bioactivity in marine Pseudoalteromonas.</title>
        <authorList>
            <person name="Sonnenschein E.C."/>
            <person name="Bech P.K."/>
        </authorList>
    </citation>
    <scope>NUCLEOTIDE SEQUENCE [LARGE SCALE GENOMIC DNA]</scope>
    <source>
        <strain evidence="6">S3790</strain>
    </source>
</reference>
<reference evidence="3" key="3">
    <citation type="submission" date="2019-09" db="EMBL/GenBank/DDBJ databases">
        <title>Co-occurence of chitin degradation, pigmentation and bioactivity in marine Pseudoalteromonas.</title>
        <authorList>
            <person name="Sonnenschein E.C."/>
            <person name="Bech P.K."/>
        </authorList>
    </citation>
    <scope>NUCLEOTIDE SEQUENCE</scope>
    <source>
        <strain evidence="3">S3790</strain>
        <strain evidence="4 5">S3895</strain>
    </source>
</reference>
<evidence type="ECO:0000313" key="3">
    <source>
        <dbReference type="EMBL" id="TMO69001.1"/>
    </source>
</evidence>
<comment type="caution">
    <text evidence="3">The sequence shown here is derived from an EMBL/GenBank/DDBJ whole genome shotgun (WGS) entry which is preliminary data.</text>
</comment>
<dbReference type="RefSeq" id="WP_138591193.1">
    <property type="nucleotide sequence ID" value="NZ_PNBW01000060.1"/>
</dbReference>
<sequence length="314" mass="34050">MKNIVASIALLPLAALAGDKIDQQVEVPKDGKILIENQRGDVTIKSWDKNVFKVTGTLDDKAQGYTLETQGSVTEFTVKMPKRTRGWNYGGGDGSTLTIYMPKTSELSFEGVNVNVSATDFSAGAQLKTVNGNVKATKLTGKIALETVNGDVDAIDLSGNIRFETVNGEINDHNSSGKLRFNAVNGDIESNTSATDIRLENVNGEVEFKIKELEDLRLNTVNGEIDIHVEKMGSNASINMDTVSGDVQLFLPRDVSARFDIDAHSGGNIFNDLSEHQAKKAKYGPSRELEFILNGGQADVEIDTVSGRIEIKKN</sequence>
<evidence type="ECO:0000256" key="1">
    <source>
        <dbReference type="SAM" id="SignalP"/>
    </source>
</evidence>
<reference evidence="5 6" key="1">
    <citation type="submission" date="2018-01" db="EMBL/GenBank/DDBJ databases">
        <authorList>
            <person name="Paulsen S."/>
            <person name="Gram L.K."/>
        </authorList>
    </citation>
    <scope>NUCLEOTIDE SEQUENCE [LARGE SCALE GENOMIC DNA]</scope>
    <source>
        <strain evidence="3 6">S3790</strain>
        <strain evidence="4 5">S3895</strain>
    </source>
</reference>